<proteinExistence type="predicted"/>
<organism evidence="2 3">
    <name type="scientific">Plectus sambesii</name>
    <dbReference type="NCBI Taxonomy" id="2011161"/>
    <lineage>
        <taxon>Eukaryota</taxon>
        <taxon>Metazoa</taxon>
        <taxon>Ecdysozoa</taxon>
        <taxon>Nematoda</taxon>
        <taxon>Chromadorea</taxon>
        <taxon>Plectida</taxon>
        <taxon>Plectina</taxon>
        <taxon>Plectoidea</taxon>
        <taxon>Plectidae</taxon>
        <taxon>Plectus</taxon>
    </lineage>
</organism>
<dbReference type="WBParaSite" id="PSAMB.scaffold2018size26003.g15962.t1">
    <property type="protein sequence ID" value="PSAMB.scaffold2018size26003.g15962.t1"/>
    <property type="gene ID" value="PSAMB.scaffold2018size26003.g15962"/>
</dbReference>
<sequence length="122" mass="13122">MNTKLVVVAFMCVVIGLSSALQCNTGTAAINRDSAPLRKVNYPSAYKCCYKYAEVKGASQATFGAIPPNLSKKGCPYIGKCFYDYQVTHKNVCICENADDANCQPGPIKLSEDASTSARNPK</sequence>
<evidence type="ECO:0000313" key="2">
    <source>
        <dbReference type="Proteomes" id="UP000887566"/>
    </source>
</evidence>
<feature type="chain" id="PRO_5037575659" evidence="1">
    <location>
        <begin position="21"/>
        <end position="122"/>
    </location>
</feature>
<keyword evidence="1" id="KW-0732">Signal</keyword>
<dbReference type="Proteomes" id="UP000887566">
    <property type="component" value="Unplaced"/>
</dbReference>
<feature type="signal peptide" evidence="1">
    <location>
        <begin position="1"/>
        <end position="20"/>
    </location>
</feature>
<evidence type="ECO:0000313" key="3">
    <source>
        <dbReference type="WBParaSite" id="PSAMB.scaffold2018size26003.g15962.t1"/>
    </source>
</evidence>
<name>A0A914VK95_9BILA</name>
<reference evidence="3" key="1">
    <citation type="submission" date="2022-11" db="UniProtKB">
        <authorList>
            <consortium name="WormBaseParasite"/>
        </authorList>
    </citation>
    <scope>IDENTIFICATION</scope>
</reference>
<dbReference type="AlphaFoldDB" id="A0A914VK95"/>
<evidence type="ECO:0000256" key="1">
    <source>
        <dbReference type="SAM" id="SignalP"/>
    </source>
</evidence>
<accession>A0A914VK95</accession>
<keyword evidence="2" id="KW-1185">Reference proteome</keyword>
<protein>
    <submittedName>
        <fullName evidence="3">Uncharacterized protein</fullName>
    </submittedName>
</protein>